<evidence type="ECO:0000313" key="2">
    <source>
        <dbReference type="Proteomes" id="UP000199517"/>
    </source>
</evidence>
<gene>
    <name evidence="1" type="ORF">SAMN04489710_1265</name>
</gene>
<dbReference type="RefSeq" id="WP_092957706.1">
    <property type="nucleotide sequence ID" value="NZ_FOMQ01000026.1"/>
</dbReference>
<protein>
    <submittedName>
        <fullName evidence="1">Uncharacterized protein</fullName>
    </submittedName>
</protein>
<keyword evidence="2" id="KW-1185">Reference proteome</keyword>
<accession>A0A1I1ZDM1</accession>
<evidence type="ECO:0000313" key="1">
    <source>
        <dbReference type="EMBL" id="SFE29682.1"/>
    </source>
</evidence>
<dbReference type="STRING" id="32040.SAMN04489710_1265"/>
<proteinExistence type="predicted"/>
<dbReference type="OrthoDB" id="8654508at2"/>
<name>A0A1I1ZDM1_9BURK</name>
<organism evidence="1 2">
    <name type="scientific">Paracidovorax konjaci</name>
    <dbReference type="NCBI Taxonomy" id="32040"/>
    <lineage>
        <taxon>Bacteria</taxon>
        <taxon>Pseudomonadati</taxon>
        <taxon>Pseudomonadota</taxon>
        <taxon>Betaproteobacteria</taxon>
        <taxon>Burkholderiales</taxon>
        <taxon>Comamonadaceae</taxon>
        <taxon>Paracidovorax</taxon>
    </lineage>
</organism>
<dbReference type="AlphaFoldDB" id="A0A1I1ZDM1"/>
<reference evidence="2" key="1">
    <citation type="submission" date="2016-10" db="EMBL/GenBank/DDBJ databases">
        <authorList>
            <person name="Varghese N."/>
            <person name="Submissions S."/>
        </authorList>
    </citation>
    <scope>NUCLEOTIDE SEQUENCE [LARGE SCALE GENOMIC DNA]</scope>
    <source>
        <strain evidence="2">DSM 7481</strain>
    </source>
</reference>
<dbReference type="EMBL" id="FOMQ01000026">
    <property type="protein sequence ID" value="SFE29682.1"/>
    <property type="molecule type" value="Genomic_DNA"/>
</dbReference>
<dbReference type="Proteomes" id="UP000199517">
    <property type="component" value="Unassembled WGS sequence"/>
</dbReference>
<sequence length="201" mass="22833">MDTLILAALIAAGLYALNAREQRRRIALLGRHLSNYQIEKLMENLLEGYLRALGEKDEARREQIWQLLITTEQQLAEQFQRFSADFSKVEPQRARVSRLPVALPFALQLFPGASFDLRQALAVHAQGIARGVRNESGLSARDKAYTLTAELLLMQHTCHWFCKSKAIASARMLARHRTPHEQLVDSVSPETRRAYRALVEA</sequence>